<dbReference type="InterPro" id="IPR044004">
    <property type="entry name" value="TSP1_spondin_dom"/>
</dbReference>
<dbReference type="PANTHER" id="PTHR20920">
    <property type="entry name" value="RPE-SPONDIN"/>
    <property type="match status" value="1"/>
</dbReference>
<dbReference type="EMBL" id="JAKKPZ010000001">
    <property type="protein sequence ID" value="KAI1729034.1"/>
    <property type="molecule type" value="Genomic_DNA"/>
</dbReference>
<dbReference type="InterPro" id="IPR001212">
    <property type="entry name" value="Somatomedin_B_dom"/>
</dbReference>
<evidence type="ECO:0000259" key="4">
    <source>
        <dbReference type="PROSITE" id="PS00524"/>
    </source>
</evidence>
<proteinExistence type="predicted"/>
<evidence type="ECO:0000256" key="3">
    <source>
        <dbReference type="ARBA" id="ARBA00023180"/>
    </source>
</evidence>
<dbReference type="InterPro" id="IPR036383">
    <property type="entry name" value="TSP1_rpt_sf"/>
</dbReference>
<dbReference type="Pfam" id="PF01033">
    <property type="entry name" value="Somatomedin_B"/>
    <property type="match status" value="1"/>
</dbReference>
<evidence type="ECO:0000256" key="1">
    <source>
        <dbReference type="ARBA" id="ARBA00022729"/>
    </source>
</evidence>
<evidence type="ECO:0000256" key="2">
    <source>
        <dbReference type="ARBA" id="ARBA00023157"/>
    </source>
</evidence>
<dbReference type="PROSITE" id="PS00524">
    <property type="entry name" value="SMB_1"/>
    <property type="match status" value="1"/>
</dbReference>
<accession>A0AAD4R7Y1</accession>
<dbReference type="InterPro" id="IPR056801">
    <property type="entry name" value="SBSPON_C"/>
</dbReference>
<keyword evidence="2" id="KW-1015">Disulfide bond</keyword>
<evidence type="ECO:0000313" key="5">
    <source>
        <dbReference type="EMBL" id="KAI1729034.1"/>
    </source>
</evidence>
<feature type="domain" description="SMB" evidence="4">
    <location>
        <begin position="230"/>
        <end position="250"/>
    </location>
</feature>
<dbReference type="PROSITE" id="PS50092">
    <property type="entry name" value="TSP1"/>
    <property type="match status" value="1"/>
</dbReference>
<organism evidence="5 6">
    <name type="scientific">Ditylenchus destructor</name>
    <dbReference type="NCBI Taxonomy" id="166010"/>
    <lineage>
        <taxon>Eukaryota</taxon>
        <taxon>Metazoa</taxon>
        <taxon>Ecdysozoa</taxon>
        <taxon>Nematoda</taxon>
        <taxon>Chromadorea</taxon>
        <taxon>Rhabditida</taxon>
        <taxon>Tylenchina</taxon>
        <taxon>Tylenchomorpha</taxon>
        <taxon>Sphaerularioidea</taxon>
        <taxon>Anguinidae</taxon>
        <taxon>Anguininae</taxon>
        <taxon>Ditylenchus</taxon>
    </lineage>
</organism>
<keyword evidence="6" id="KW-1185">Reference proteome</keyword>
<dbReference type="InterPro" id="IPR036024">
    <property type="entry name" value="Somatomedin_B-like_dom_sf"/>
</dbReference>
<dbReference type="SUPFAM" id="SSF90188">
    <property type="entry name" value="Somatomedin B domain"/>
    <property type="match status" value="1"/>
</dbReference>
<dbReference type="InterPro" id="IPR039942">
    <property type="entry name" value="SBSPO"/>
</dbReference>
<dbReference type="Proteomes" id="UP001201812">
    <property type="component" value="Unassembled WGS sequence"/>
</dbReference>
<keyword evidence="1" id="KW-0732">Signal</keyword>
<dbReference type="InterPro" id="IPR000884">
    <property type="entry name" value="TSP1_rpt"/>
</dbReference>
<dbReference type="Gene3D" id="2.20.100.10">
    <property type="entry name" value="Thrombospondin type-1 (TSP1) repeat"/>
    <property type="match status" value="1"/>
</dbReference>
<comment type="caution">
    <text evidence="5">The sequence shown here is derived from an EMBL/GenBank/DDBJ whole genome shotgun (WGS) entry which is preliminary data.</text>
</comment>
<evidence type="ECO:0000313" key="6">
    <source>
        <dbReference type="Proteomes" id="UP001201812"/>
    </source>
</evidence>
<reference evidence="5" key="1">
    <citation type="submission" date="2022-01" db="EMBL/GenBank/DDBJ databases">
        <title>Genome Sequence Resource for Two Populations of Ditylenchus destructor, the Migratory Endoparasitic Phytonematode.</title>
        <authorList>
            <person name="Zhang H."/>
            <person name="Lin R."/>
            <person name="Xie B."/>
        </authorList>
    </citation>
    <scope>NUCLEOTIDE SEQUENCE</scope>
    <source>
        <strain evidence="5">BazhouSP</strain>
    </source>
</reference>
<dbReference type="Pfam" id="PF19028">
    <property type="entry name" value="TSP1_spondin"/>
    <property type="match status" value="1"/>
</dbReference>
<keyword evidence="3" id="KW-0325">Glycoprotein</keyword>
<dbReference type="SMART" id="SM00209">
    <property type="entry name" value="TSP1"/>
    <property type="match status" value="1"/>
</dbReference>
<dbReference type="AlphaFoldDB" id="A0AAD4R7Y1"/>
<sequence>MTLLQNVNSTKCHKNDQKMSFKKPAWGLAHSFSPHCFPVCNFTFIALLLMCFCRESAAGCYQQRLCCAGRNNSCKSHDDSPTSKTRRSVRLFQMRQGEQFPPVFTRRDEKIGRLIMPDLIELDGMGLNYANKFGHNEFLWTHESLELSEWDTTKQSDEHHLLIFGAEQEESLPERTLFRHKGRPIIRYSTLNKYLPLKVGKVKRIAIPTTSTVEVEQPQVVVYLSEPTDCYCDEACTSLSDCCSDYTFVCPPRDCHVSHWSGWSVCQAEGQLCGEGNQKRARVVLNFPSNGGEKCPEKLTESRTCFKQCANDTIYRPYPYPGYTYHFDITTVALLLDYQYNSTRTGKGLSPEMIARRNDRKHIYYCVQYELGWVNRNCVEKEWKSKLYRKNTICAECQPEAQLHRNNARCASDLEDGEKGFWKLIGPPSCTGIWRRINRTDHCKCYDKYPTLDPFLMV</sequence>
<gene>
    <name evidence="5" type="ORF">DdX_01250</name>
</gene>
<protein>
    <submittedName>
        <fullName evidence="5">Thrombospondin type 1 domain-containing protein</fullName>
    </submittedName>
</protein>
<dbReference type="Pfam" id="PF25031">
    <property type="entry name" value="SBSPON_C"/>
    <property type="match status" value="1"/>
</dbReference>
<name>A0AAD4R7Y1_9BILA</name>
<dbReference type="PANTHER" id="PTHR20920:SF5">
    <property type="entry name" value="SMB DOMAIN-CONTAINING PROTEIN"/>
    <property type="match status" value="1"/>
</dbReference>
<dbReference type="SUPFAM" id="SSF82895">
    <property type="entry name" value="TSP-1 type 1 repeat"/>
    <property type="match status" value="1"/>
</dbReference>